<feature type="signal peptide" evidence="6">
    <location>
        <begin position="1"/>
        <end position="24"/>
    </location>
</feature>
<dbReference type="PROSITE" id="PS00639">
    <property type="entry name" value="THIOL_PROTEASE_HIS"/>
    <property type="match status" value="1"/>
</dbReference>
<keyword evidence="3" id="KW-0378">Hydrolase</keyword>
<evidence type="ECO:0000313" key="8">
    <source>
        <dbReference type="EMBL" id="CAH0775742.1"/>
    </source>
</evidence>
<evidence type="ECO:0000256" key="1">
    <source>
        <dbReference type="ARBA" id="ARBA00008455"/>
    </source>
</evidence>
<dbReference type="SUPFAM" id="SSF54001">
    <property type="entry name" value="Cysteine proteinases"/>
    <property type="match status" value="1"/>
</dbReference>
<sequence length="386" mass="42920">MELTRIQVLVFLCVSFELWELARTLDDSTIVIPDPARLAREINAAQKSWVARDFYGRPVTYGDVKERLGSRLRRRKFSRVGFSRGDLPFYLTSDHGASYSGSKESCLDSNIDKITSNGYQDMLPTVPRSFDLRRYYPACESLNTIRQQSDCGSCWAVSSAGALSDRLCIASGGKINVHISAENLVTCCGACGDGCDGGDPMATWEHFMKNGEITGGDYGSGIGCKPYSIAPEEGTETVDIDAEETPPCVEECTNPNYKIPYKEAPRYKTRNTYILPDTNLTIAQLDIMLNGPIVPSFMVYSDFMLYSSGVYRHTKGLNMGGHAVKLIGWGREKGVDYWLAANSWGRDWGIKGFFKIRRGANECLMEEYMVAGEPDVRDVSSMDQKT</sequence>
<evidence type="ECO:0000256" key="5">
    <source>
        <dbReference type="ARBA" id="ARBA00023157"/>
    </source>
</evidence>
<evidence type="ECO:0000313" key="9">
    <source>
        <dbReference type="Proteomes" id="UP001152759"/>
    </source>
</evidence>
<accession>A0A9P0CDB5</accession>
<evidence type="ECO:0000259" key="7">
    <source>
        <dbReference type="SMART" id="SM00645"/>
    </source>
</evidence>
<organism evidence="8 9">
    <name type="scientific">Bemisia tabaci</name>
    <name type="common">Sweetpotato whitefly</name>
    <name type="synonym">Aleurodes tabaci</name>
    <dbReference type="NCBI Taxonomy" id="7038"/>
    <lineage>
        <taxon>Eukaryota</taxon>
        <taxon>Metazoa</taxon>
        <taxon>Ecdysozoa</taxon>
        <taxon>Arthropoda</taxon>
        <taxon>Hexapoda</taxon>
        <taxon>Insecta</taxon>
        <taxon>Pterygota</taxon>
        <taxon>Neoptera</taxon>
        <taxon>Paraneoptera</taxon>
        <taxon>Hemiptera</taxon>
        <taxon>Sternorrhyncha</taxon>
        <taxon>Aleyrodoidea</taxon>
        <taxon>Aleyrodidae</taxon>
        <taxon>Aleyrodinae</taxon>
        <taxon>Bemisia</taxon>
    </lineage>
</organism>
<dbReference type="CDD" id="cd02620">
    <property type="entry name" value="Peptidase_C1A_CathepsinB"/>
    <property type="match status" value="1"/>
</dbReference>
<gene>
    <name evidence="8" type="ORF">BEMITA_LOCUS11923</name>
</gene>
<name>A0A9P0CDB5_BEMTA</name>
<dbReference type="InterPro" id="IPR000169">
    <property type="entry name" value="Pept_cys_AS"/>
</dbReference>
<dbReference type="Pfam" id="PF00112">
    <property type="entry name" value="Peptidase_C1"/>
    <property type="match status" value="1"/>
</dbReference>
<dbReference type="PANTHER" id="PTHR12411">
    <property type="entry name" value="CYSTEINE PROTEASE FAMILY C1-RELATED"/>
    <property type="match status" value="1"/>
</dbReference>
<dbReference type="Proteomes" id="UP001152759">
    <property type="component" value="Chromosome 7"/>
</dbReference>
<dbReference type="InterPro" id="IPR000668">
    <property type="entry name" value="Peptidase_C1A_C"/>
</dbReference>
<protein>
    <recommendedName>
        <fullName evidence="7">Peptidase C1A papain C-terminal domain-containing protein</fullName>
    </recommendedName>
</protein>
<dbReference type="EMBL" id="OU963868">
    <property type="protein sequence ID" value="CAH0775742.1"/>
    <property type="molecule type" value="Genomic_DNA"/>
</dbReference>
<reference evidence="8" key="1">
    <citation type="submission" date="2021-12" db="EMBL/GenBank/DDBJ databases">
        <authorList>
            <person name="King R."/>
        </authorList>
    </citation>
    <scope>NUCLEOTIDE SEQUENCE</scope>
</reference>
<dbReference type="PROSITE" id="PS00640">
    <property type="entry name" value="THIOL_PROTEASE_ASN"/>
    <property type="match status" value="1"/>
</dbReference>
<dbReference type="InterPro" id="IPR038765">
    <property type="entry name" value="Papain-like_cys_pep_sf"/>
</dbReference>
<keyword evidence="5" id="KW-1015">Disulfide bond</keyword>
<comment type="similarity">
    <text evidence="1">Belongs to the peptidase C1 family.</text>
</comment>
<keyword evidence="6" id="KW-0732">Signal</keyword>
<feature type="chain" id="PRO_5040255742" description="Peptidase C1A papain C-terminal domain-containing protein" evidence="6">
    <location>
        <begin position="25"/>
        <end position="386"/>
    </location>
</feature>
<dbReference type="Gene3D" id="3.90.70.10">
    <property type="entry name" value="Cysteine proteinases"/>
    <property type="match status" value="1"/>
</dbReference>
<dbReference type="PRINTS" id="PR00705">
    <property type="entry name" value="PAPAIN"/>
</dbReference>
<dbReference type="InterPro" id="IPR025661">
    <property type="entry name" value="Pept_asp_AS"/>
</dbReference>
<feature type="domain" description="Peptidase C1A papain C-terminal" evidence="7">
    <location>
        <begin position="126"/>
        <end position="373"/>
    </location>
</feature>
<dbReference type="PROSITE" id="PS00139">
    <property type="entry name" value="THIOL_PROTEASE_CYS"/>
    <property type="match status" value="1"/>
</dbReference>
<dbReference type="InterPro" id="IPR013128">
    <property type="entry name" value="Peptidase_C1A"/>
</dbReference>
<dbReference type="KEGG" id="btab:109032131"/>
<dbReference type="SMART" id="SM00645">
    <property type="entry name" value="Pept_C1"/>
    <property type="match status" value="1"/>
</dbReference>
<evidence type="ECO:0000256" key="3">
    <source>
        <dbReference type="ARBA" id="ARBA00022801"/>
    </source>
</evidence>
<keyword evidence="2" id="KW-0645">Protease</keyword>
<evidence type="ECO:0000256" key="6">
    <source>
        <dbReference type="SAM" id="SignalP"/>
    </source>
</evidence>
<keyword evidence="4" id="KW-0788">Thiol protease</keyword>
<dbReference type="GO" id="GO:0006508">
    <property type="term" value="P:proteolysis"/>
    <property type="evidence" value="ECO:0007669"/>
    <property type="project" value="UniProtKB-KW"/>
</dbReference>
<dbReference type="InterPro" id="IPR025660">
    <property type="entry name" value="Pept_his_AS"/>
</dbReference>
<evidence type="ECO:0000256" key="4">
    <source>
        <dbReference type="ARBA" id="ARBA00022807"/>
    </source>
</evidence>
<dbReference type="AlphaFoldDB" id="A0A9P0CDB5"/>
<dbReference type="GO" id="GO:0008234">
    <property type="term" value="F:cysteine-type peptidase activity"/>
    <property type="evidence" value="ECO:0007669"/>
    <property type="project" value="UniProtKB-KW"/>
</dbReference>
<evidence type="ECO:0000256" key="2">
    <source>
        <dbReference type="ARBA" id="ARBA00022670"/>
    </source>
</evidence>
<keyword evidence="9" id="KW-1185">Reference proteome</keyword>
<proteinExistence type="inferred from homology"/>